<accession>A0A1T4Y5B8</accession>
<evidence type="ECO:0000313" key="6">
    <source>
        <dbReference type="Proteomes" id="UP000190027"/>
    </source>
</evidence>
<dbReference type="EMBL" id="FUYC01000029">
    <property type="protein sequence ID" value="SKA96833.1"/>
    <property type="molecule type" value="Genomic_DNA"/>
</dbReference>
<dbReference type="PANTHER" id="PTHR46733">
    <property type="entry name" value="26.5 KDA HEAT SHOCK PROTEIN, MITOCHONDRIAL"/>
    <property type="match status" value="1"/>
</dbReference>
<dbReference type="CDD" id="cd06464">
    <property type="entry name" value="ACD_sHsps-like"/>
    <property type="match status" value="1"/>
</dbReference>
<evidence type="ECO:0000259" key="4">
    <source>
        <dbReference type="PROSITE" id="PS01031"/>
    </source>
</evidence>
<protein>
    <submittedName>
        <fullName evidence="5">HSP20 family protein</fullName>
    </submittedName>
</protein>
<dbReference type="SUPFAM" id="SSF49764">
    <property type="entry name" value="HSP20-like chaperones"/>
    <property type="match status" value="1"/>
</dbReference>
<dbReference type="AlphaFoldDB" id="A0A1T4Y5B8"/>
<dbReference type="RefSeq" id="WP_078718323.1">
    <property type="nucleotide sequence ID" value="NZ_FUYC01000029.1"/>
</dbReference>
<dbReference type="PANTHER" id="PTHR46733:SF4">
    <property type="entry name" value="HEAT SHOCK PROTEIN 21, CHLOROPLASTIC"/>
    <property type="match status" value="1"/>
</dbReference>
<proteinExistence type="inferred from homology"/>
<dbReference type="Pfam" id="PF00011">
    <property type="entry name" value="HSP20"/>
    <property type="match status" value="1"/>
</dbReference>
<dbReference type="Proteomes" id="UP000190027">
    <property type="component" value="Unassembled WGS sequence"/>
</dbReference>
<dbReference type="PROSITE" id="PS01031">
    <property type="entry name" value="SHSP"/>
    <property type="match status" value="1"/>
</dbReference>
<dbReference type="GO" id="GO:0009408">
    <property type="term" value="P:response to heat"/>
    <property type="evidence" value="ECO:0007669"/>
    <property type="project" value="InterPro"/>
</dbReference>
<dbReference type="OrthoDB" id="189458at2"/>
<sequence>MMLDFNTLYPYSGRWDRLFDDLIKSTAPEYRRMAYPPLNISEDEQALHVRCQVPGMSMDDLELTLTDKSLVIKGERRAEEGKFYRQERPVGTFQRVVRLNVPVDREKIKATLRDGVLTVTLPRAEEARPRRISIEAS</sequence>
<keyword evidence="1" id="KW-0346">Stress response</keyword>
<reference evidence="5 6" key="1">
    <citation type="submission" date="2017-02" db="EMBL/GenBank/DDBJ databases">
        <authorList>
            <person name="Peterson S.W."/>
        </authorList>
    </citation>
    <scope>NUCLEOTIDE SEQUENCE [LARGE SCALE GENOMIC DNA]</scope>
    <source>
        <strain evidence="5 6">DSM 16080</strain>
    </source>
</reference>
<gene>
    <name evidence="5" type="ORF">SAMN02745704_02782</name>
</gene>
<comment type="similarity">
    <text evidence="2 3">Belongs to the small heat shock protein (HSP20) family.</text>
</comment>
<dbReference type="Gene3D" id="2.60.40.790">
    <property type="match status" value="1"/>
</dbReference>
<dbReference type="InterPro" id="IPR002068">
    <property type="entry name" value="A-crystallin/Hsp20_dom"/>
</dbReference>
<evidence type="ECO:0000256" key="3">
    <source>
        <dbReference type="RuleBase" id="RU003616"/>
    </source>
</evidence>
<evidence type="ECO:0000256" key="1">
    <source>
        <dbReference type="ARBA" id="ARBA00023016"/>
    </source>
</evidence>
<evidence type="ECO:0000313" key="5">
    <source>
        <dbReference type="EMBL" id="SKA96833.1"/>
    </source>
</evidence>
<organism evidence="5 6">
    <name type="scientific">Paucidesulfovibrio gracilis DSM 16080</name>
    <dbReference type="NCBI Taxonomy" id="1121449"/>
    <lineage>
        <taxon>Bacteria</taxon>
        <taxon>Pseudomonadati</taxon>
        <taxon>Thermodesulfobacteriota</taxon>
        <taxon>Desulfovibrionia</taxon>
        <taxon>Desulfovibrionales</taxon>
        <taxon>Desulfovibrionaceae</taxon>
        <taxon>Paucidesulfovibrio</taxon>
    </lineage>
</organism>
<dbReference type="STRING" id="1121449.SAMN02745704_02782"/>
<name>A0A1T4Y5B8_9BACT</name>
<evidence type="ECO:0000256" key="2">
    <source>
        <dbReference type="PROSITE-ProRule" id="PRU00285"/>
    </source>
</evidence>
<keyword evidence="6" id="KW-1185">Reference proteome</keyword>
<dbReference type="InterPro" id="IPR044587">
    <property type="entry name" value="HSP21-like"/>
</dbReference>
<feature type="domain" description="SHSP" evidence="4">
    <location>
        <begin position="29"/>
        <end position="137"/>
    </location>
</feature>
<dbReference type="InterPro" id="IPR008978">
    <property type="entry name" value="HSP20-like_chaperone"/>
</dbReference>